<evidence type="ECO:0000256" key="1">
    <source>
        <dbReference type="ARBA" id="ARBA00000085"/>
    </source>
</evidence>
<reference evidence="8" key="1">
    <citation type="journal article" date="2014" name="Front. Microbiol.">
        <title>High frequency of phylogenetically diverse reductive dehalogenase-homologous genes in deep subseafloor sedimentary metagenomes.</title>
        <authorList>
            <person name="Kawai M."/>
            <person name="Futagami T."/>
            <person name="Toyoda A."/>
            <person name="Takaki Y."/>
            <person name="Nishi S."/>
            <person name="Hori S."/>
            <person name="Arai W."/>
            <person name="Tsubouchi T."/>
            <person name="Morono Y."/>
            <person name="Uchiyama I."/>
            <person name="Ito T."/>
            <person name="Fujiyama A."/>
            <person name="Inagaki F."/>
            <person name="Takami H."/>
        </authorList>
    </citation>
    <scope>NUCLEOTIDE SEQUENCE</scope>
    <source>
        <strain evidence="8">Expedition CK06-06</strain>
    </source>
</reference>
<feature type="non-terminal residue" evidence="8">
    <location>
        <position position="287"/>
    </location>
</feature>
<dbReference type="EMBL" id="BARV01016549">
    <property type="protein sequence ID" value="GAI28299.1"/>
    <property type="molecule type" value="Genomic_DNA"/>
</dbReference>
<comment type="caution">
    <text evidence="8">The sequence shown here is derived from an EMBL/GenBank/DDBJ whole genome shotgun (WGS) entry which is preliminary data.</text>
</comment>
<evidence type="ECO:0000256" key="3">
    <source>
        <dbReference type="ARBA" id="ARBA00022553"/>
    </source>
</evidence>
<proteinExistence type="predicted"/>
<organism evidence="8">
    <name type="scientific">marine sediment metagenome</name>
    <dbReference type="NCBI Taxonomy" id="412755"/>
    <lineage>
        <taxon>unclassified sequences</taxon>
        <taxon>metagenomes</taxon>
        <taxon>ecological metagenomes</taxon>
    </lineage>
</organism>
<name>X1PBK3_9ZZZZ</name>
<dbReference type="SMART" id="SM00304">
    <property type="entry name" value="HAMP"/>
    <property type="match status" value="1"/>
</dbReference>
<dbReference type="CDD" id="cd06225">
    <property type="entry name" value="HAMP"/>
    <property type="match status" value="1"/>
</dbReference>
<dbReference type="CDD" id="cd00082">
    <property type="entry name" value="HisKA"/>
    <property type="match status" value="1"/>
</dbReference>
<feature type="non-terminal residue" evidence="8">
    <location>
        <position position="1"/>
    </location>
</feature>
<dbReference type="SUPFAM" id="SSF47384">
    <property type="entry name" value="Homodimeric domain of signal transducing histidine kinase"/>
    <property type="match status" value="1"/>
</dbReference>
<dbReference type="InterPro" id="IPR050428">
    <property type="entry name" value="TCS_sensor_his_kinase"/>
</dbReference>
<dbReference type="EC" id="2.7.13.3" evidence="2"/>
<dbReference type="Gene3D" id="6.10.340.10">
    <property type="match status" value="1"/>
</dbReference>
<evidence type="ECO:0000256" key="6">
    <source>
        <dbReference type="ARBA" id="ARBA00023012"/>
    </source>
</evidence>
<dbReference type="PANTHER" id="PTHR45436:SF8">
    <property type="entry name" value="HISTIDINE KINASE"/>
    <property type="match status" value="1"/>
</dbReference>
<evidence type="ECO:0000259" key="7">
    <source>
        <dbReference type="PROSITE" id="PS50885"/>
    </source>
</evidence>
<keyword evidence="5" id="KW-0418">Kinase</keyword>
<dbReference type="InterPro" id="IPR036097">
    <property type="entry name" value="HisK_dim/P_sf"/>
</dbReference>
<accession>X1PBK3</accession>
<evidence type="ECO:0000256" key="5">
    <source>
        <dbReference type="ARBA" id="ARBA00022777"/>
    </source>
</evidence>
<feature type="domain" description="HAMP" evidence="7">
    <location>
        <begin position="146"/>
        <end position="198"/>
    </location>
</feature>
<dbReference type="SUPFAM" id="SSF158472">
    <property type="entry name" value="HAMP domain-like"/>
    <property type="match status" value="1"/>
</dbReference>
<evidence type="ECO:0000256" key="2">
    <source>
        <dbReference type="ARBA" id="ARBA00012438"/>
    </source>
</evidence>
<dbReference type="Pfam" id="PF00512">
    <property type="entry name" value="HisKA"/>
    <property type="match status" value="1"/>
</dbReference>
<dbReference type="Gene3D" id="1.10.287.130">
    <property type="match status" value="1"/>
</dbReference>
<dbReference type="Pfam" id="PF00672">
    <property type="entry name" value="HAMP"/>
    <property type="match status" value="1"/>
</dbReference>
<gene>
    <name evidence="8" type="ORF">S06H3_28373</name>
</gene>
<dbReference type="AlphaFoldDB" id="X1PBK3"/>
<dbReference type="PROSITE" id="PS50885">
    <property type="entry name" value="HAMP"/>
    <property type="match status" value="1"/>
</dbReference>
<comment type="catalytic activity">
    <reaction evidence="1">
        <text>ATP + protein L-histidine = ADP + protein N-phospho-L-histidine.</text>
        <dbReference type="EC" id="2.7.13.3"/>
    </reaction>
</comment>
<dbReference type="InterPro" id="IPR003661">
    <property type="entry name" value="HisK_dim/P_dom"/>
</dbReference>
<dbReference type="GO" id="GO:0005886">
    <property type="term" value="C:plasma membrane"/>
    <property type="evidence" value="ECO:0007669"/>
    <property type="project" value="TreeGrafter"/>
</dbReference>
<keyword evidence="4" id="KW-0808">Transferase</keyword>
<sequence>TVGVLSRSIDSKIRAISDRLVTTYADRPIADLTREIARELTDGIDSDTEIFLVTSASGQIIAGNLSQAPAQDRTTLGQLLNVEVLRNGIPSSARLIVRALPQGGTLYVGRDSSEQRSIGELVRHALEAALALALVLVVTGGYVFRQLVESRINQIRRTAHAIEAGDLNQRIPVSGDDEFARLAHDVNRMLDRIEQLMNGVRQVSNAIAHDLRTPLTRVRTRLDASLRHNATAAGLSDAARTAIDEIDGLITVFNKLLQIAEAESGLRTETFAEVDCGRIIQNMVDLY</sequence>
<dbReference type="InterPro" id="IPR003660">
    <property type="entry name" value="HAMP_dom"/>
</dbReference>
<evidence type="ECO:0000313" key="8">
    <source>
        <dbReference type="EMBL" id="GAI28299.1"/>
    </source>
</evidence>
<keyword evidence="3" id="KW-0597">Phosphoprotein</keyword>
<evidence type="ECO:0000256" key="4">
    <source>
        <dbReference type="ARBA" id="ARBA00022679"/>
    </source>
</evidence>
<protein>
    <recommendedName>
        <fullName evidence="2">histidine kinase</fullName>
        <ecNumber evidence="2">2.7.13.3</ecNumber>
    </recommendedName>
</protein>
<dbReference type="PANTHER" id="PTHR45436">
    <property type="entry name" value="SENSOR HISTIDINE KINASE YKOH"/>
    <property type="match status" value="1"/>
</dbReference>
<dbReference type="SMART" id="SM00388">
    <property type="entry name" value="HisKA"/>
    <property type="match status" value="1"/>
</dbReference>
<dbReference type="GO" id="GO:0000155">
    <property type="term" value="F:phosphorelay sensor kinase activity"/>
    <property type="evidence" value="ECO:0007669"/>
    <property type="project" value="InterPro"/>
</dbReference>
<keyword evidence="6" id="KW-0902">Two-component regulatory system</keyword>